<evidence type="ECO:0000256" key="3">
    <source>
        <dbReference type="ARBA" id="ARBA00022989"/>
    </source>
</evidence>
<dbReference type="RefSeq" id="WP_399657654.1">
    <property type="nucleotide sequence ID" value="NZ_JBITYG010000017.1"/>
</dbReference>
<feature type="compositionally biased region" description="Gly residues" evidence="5">
    <location>
        <begin position="510"/>
        <end position="519"/>
    </location>
</feature>
<dbReference type="PANTHER" id="PTHR39157:SF1">
    <property type="entry name" value="DOXX FAMILY PROTEIN"/>
    <property type="match status" value="1"/>
</dbReference>
<evidence type="ECO:0000256" key="5">
    <source>
        <dbReference type="SAM" id="MobiDB-lite"/>
    </source>
</evidence>
<feature type="region of interest" description="Disordered" evidence="5">
    <location>
        <begin position="137"/>
        <end position="172"/>
    </location>
</feature>
<feature type="region of interest" description="Disordered" evidence="5">
    <location>
        <begin position="74"/>
        <end position="97"/>
    </location>
</feature>
<keyword evidence="8" id="KW-1185">Reference proteome</keyword>
<feature type="transmembrane region" description="Helical" evidence="6">
    <location>
        <begin position="189"/>
        <end position="211"/>
    </location>
</feature>
<feature type="region of interest" description="Disordered" evidence="5">
    <location>
        <begin position="380"/>
        <end position="519"/>
    </location>
</feature>
<dbReference type="PANTHER" id="PTHR39157">
    <property type="entry name" value="INTEGRAL MEMBRANE PROTEIN-RELATED"/>
    <property type="match status" value="1"/>
</dbReference>
<evidence type="ECO:0000256" key="1">
    <source>
        <dbReference type="ARBA" id="ARBA00004141"/>
    </source>
</evidence>
<evidence type="ECO:0000256" key="2">
    <source>
        <dbReference type="ARBA" id="ARBA00022692"/>
    </source>
</evidence>
<protein>
    <submittedName>
        <fullName evidence="7">DoxX family protein</fullName>
    </submittedName>
</protein>
<keyword evidence="3 6" id="KW-1133">Transmembrane helix</keyword>
<reference evidence="7 8" key="1">
    <citation type="submission" date="2024-10" db="EMBL/GenBank/DDBJ databases">
        <title>The Natural Products Discovery Center: Release of the First 8490 Sequenced Strains for Exploring Actinobacteria Biosynthetic Diversity.</title>
        <authorList>
            <person name="Kalkreuter E."/>
            <person name="Kautsar S.A."/>
            <person name="Yang D."/>
            <person name="Bader C.D."/>
            <person name="Teijaro C.N."/>
            <person name="Fluegel L."/>
            <person name="Davis C.M."/>
            <person name="Simpson J.R."/>
            <person name="Lauterbach L."/>
            <person name="Steele A.D."/>
            <person name="Gui C."/>
            <person name="Meng S."/>
            <person name="Li G."/>
            <person name="Viehrig K."/>
            <person name="Ye F."/>
            <person name="Su P."/>
            <person name="Kiefer A.F."/>
            <person name="Nichols A."/>
            <person name="Cepeda A.J."/>
            <person name="Yan W."/>
            <person name="Fan B."/>
            <person name="Jiang Y."/>
            <person name="Adhikari A."/>
            <person name="Zheng C.-J."/>
            <person name="Schuster L."/>
            <person name="Cowan T.M."/>
            <person name="Smanski M.J."/>
            <person name="Chevrette M.G."/>
            <person name="De Carvalho L.P.S."/>
            <person name="Shen B."/>
        </authorList>
    </citation>
    <scope>NUCLEOTIDE SEQUENCE [LARGE SCALE GENOMIC DNA]</scope>
    <source>
        <strain evidence="7 8">NPDC053399</strain>
    </source>
</reference>
<keyword evidence="2 6" id="KW-0812">Transmembrane</keyword>
<feature type="transmembrane region" description="Helical" evidence="6">
    <location>
        <begin position="278"/>
        <end position="296"/>
    </location>
</feature>
<organism evidence="7 8">
    <name type="scientific">Streptomyces fildesensis</name>
    <dbReference type="NCBI Taxonomy" id="375757"/>
    <lineage>
        <taxon>Bacteria</taxon>
        <taxon>Bacillati</taxon>
        <taxon>Actinomycetota</taxon>
        <taxon>Actinomycetes</taxon>
        <taxon>Kitasatosporales</taxon>
        <taxon>Streptomycetaceae</taxon>
        <taxon>Streptomyces</taxon>
    </lineage>
</organism>
<proteinExistence type="predicted"/>
<comment type="subcellular location">
    <subcellularLocation>
        <location evidence="1">Membrane</location>
        <topology evidence="1">Multi-pass membrane protein</topology>
    </subcellularLocation>
</comment>
<name>A0ABW8CLM2_9ACTN</name>
<accession>A0ABW8CLM2</accession>
<feature type="transmembrane region" description="Helical" evidence="6">
    <location>
        <begin position="356"/>
        <end position="377"/>
    </location>
</feature>
<sequence length="519" mass="53748">MLKVPSDPAQVIVNHASFRVRLGVTSARALSLDETARIPVIPSSVRRRAAPVVWSGRTEPGDPAAGRLLQAVRHAGHAGAESGSGRSGPDTPAGSTQLLPRIDIDEAATPGVVGPRMPEPELLRGVRPARGAFDDDYDGYDDEFGDGRGDGRGGGRGQGLAAGPGEKSGIRRGRNAEPIRHAWYPGHRMNLGVVLLPLRVFLGFISVYAGMSKLCDPVYFDGGERGSMVKWLTSLHPWAAAAPLRDLALTHPVGAGLTIAFLQVIVGVLTICGLWQRVAASFAAALSVALLVTVTWRTVPVYDAPDFIYLAAWSPLIIAGAPVYSVDGRLAGEAWRRLGPRAELWDLRRRVLRRGVVLATIFVGLTLLCGSVLGAAVRSSSTHTDVPTPARIPVNNLPGTPLPEVSGTATPGKHKPTPKPSKSAGAKKKPTKSPSASPSGTHKSGSTGSGSSSKPRESSSQPTQPSSPHQSHRPTTSPTTSSGTVHDPIGGLLGSGSPAGLLLGRSGPAGDAGGTGGSA</sequence>
<dbReference type="EMBL" id="JBITYG010000017">
    <property type="protein sequence ID" value="MFI9106256.1"/>
    <property type="molecule type" value="Genomic_DNA"/>
</dbReference>
<gene>
    <name evidence="7" type="ORF">ACIGXA_37710</name>
</gene>
<feature type="compositionally biased region" description="Low complexity" evidence="5">
    <location>
        <begin position="432"/>
        <end position="482"/>
    </location>
</feature>
<feature type="transmembrane region" description="Helical" evidence="6">
    <location>
        <begin position="308"/>
        <end position="326"/>
    </location>
</feature>
<evidence type="ECO:0000313" key="7">
    <source>
        <dbReference type="EMBL" id="MFI9106256.1"/>
    </source>
</evidence>
<keyword evidence="4 6" id="KW-0472">Membrane</keyword>
<dbReference type="InterPro" id="IPR032808">
    <property type="entry name" value="DoxX"/>
</dbReference>
<evidence type="ECO:0000256" key="6">
    <source>
        <dbReference type="SAM" id="Phobius"/>
    </source>
</evidence>
<dbReference type="Pfam" id="PF07681">
    <property type="entry name" value="DoxX"/>
    <property type="match status" value="1"/>
</dbReference>
<feature type="compositionally biased region" description="Low complexity" evidence="5">
    <location>
        <begin position="495"/>
        <end position="509"/>
    </location>
</feature>
<evidence type="ECO:0000256" key="4">
    <source>
        <dbReference type="ARBA" id="ARBA00023136"/>
    </source>
</evidence>
<feature type="transmembrane region" description="Helical" evidence="6">
    <location>
        <begin position="253"/>
        <end position="271"/>
    </location>
</feature>
<dbReference type="Proteomes" id="UP001614394">
    <property type="component" value="Unassembled WGS sequence"/>
</dbReference>
<comment type="caution">
    <text evidence="7">The sequence shown here is derived from an EMBL/GenBank/DDBJ whole genome shotgun (WGS) entry which is preliminary data.</text>
</comment>
<evidence type="ECO:0000313" key="8">
    <source>
        <dbReference type="Proteomes" id="UP001614394"/>
    </source>
</evidence>
<feature type="compositionally biased region" description="Low complexity" evidence="5">
    <location>
        <begin position="77"/>
        <end position="88"/>
    </location>
</feature>